<protein>
    <submittedName>
        <fullName evidence="2">Uncharacterized protein</fullName>
    </submittedName>
</protein>
<keyword evidence="1" id="KW-0812">Transmembrane</keyword>
<keyword evidence="1" id="KW-0472">Membrane</keyword>
<keyword evidence="1" id="KW-1133">Transmembrane helix</keyword>
<feature type="transmembrane region" description="Helical" evidence="1">
    <location>
        <begin position="161"/>
        <end position="183"/>
    </location>
</feature>
<evidence type="ECO:0000313" key="2">
    <source>
        <dbReference type="EMBL" id="OIR09228.1"/>
    </source>
</evidence>
<feature type="transmembrane region" description="Helical" evidence="1">
    <location>
        <begin position="130"/>
        <end position="149"/>
    </location>
</feature>
<feature type="transmembrane region" description="Helical" evidence="1">
    <location>
        <begin position="49"/>
        <end position="67"/>
    </location>
</feature>
<feature type="transmembrane region" description="Helical" evidence="1">
    <location>
        <begin position="245"/>
        <end position="270"/>
    </location>
</feature>
<feature type="transmembrane region" description="Helical" evidence="1">
    <location>
        <begin position="189"/>
        <end position="208"/>
    </location>
</feature>
<organism evidence="2">
    <name type="scientific">mine drainage metagenome</name>
    <dbReference type="NCBI Taxonomy" id="410659"/>
    <lineage>
        <taxon>unclassified sequences</taxon>
        <taxon>metagenomes</taxon>
        <taxon>ecological metagenomes</taxon>
    </lineage>
</organism>
<feature type="transmembrane region" description="Helical" evidence="1">
    <location>
        <begin position="88"/>
        <end position="110"/>
    </location>
</feature>
<evidence type="ECO:0000256" key="1">
    <source>
        <dbReference type="SAM" id="Phobius"/>
    </source>
</evidence>
<sequence length="411" mass="43977">MMKSLPRFVLVFALLFSLVAAPVYAGSAKASNEASQATPGSHLASLVTQVTGIAISPLLGVSAVGAYQYFKAHTPEQKAQLPWFAKPMFWALGLLIAGACGLKDSLGVAIPPGLKKPFDMLELAENKLSGLVATGAVVPVLVNMASKYLATPATADNPVHVIASGLAMIQFGAIHTSWLLTILMVPLSVAVFLIVWVVSHAINVLILLSPWGAVDAALKTFRTAILGLVTATAFIDPVVGATISVAIIIVAYFCAGWAFRLTVFGSVFLWDFGTFRRHRFQPAGSGDWVFVGQSLKEVPIRTYGRLTKGDDGKLHLSYRPLLVMPERTAELPSEGIAVGRGLFWPTVEHRDPSSEKTRTLLTLPPRYKGHEEAFAHAYASGALCEVGLRRGWALLRELLGGRAPSRPAVAS</sequence>
<gene>
    <name evidence="2" type="ORF">GALL_84580</name>
</gene>
<dbReference type="AlphaFoldDB" id="A0A1J5T5Y9"/>
<name>A0A1J5T5Y9_9ZZZZ</name>
<feature type="transmembrane region" description="Helical" evidence="1">
    <location>
        <begin position="220"/>
        <end position="239"/>
    </location>
</feature>
<proteinExistence type="predicted"/>
<dbReference type="EMBL" id="MLJW01000027">
    <property type="protein sequence ID" value="OIR09228.1"/>
    <property type="molecule type" value="Genomic_DNA"/>
</dbReference>
<reference evidence="2" key="1">
    <citation type="submission" date="2016-10" db="EMBL/GenBank/DDBJ databases">
        <title>Sequence of Gallionella enrichment culture.</title>
        <authorList>
            <person name="Poehlein A."/>
            <person name="Muehling M."/>
            <person name="Daniel R."/>
        </authorList>
    </citation>
    <scope>NUCLEOTIDE SEQUENCE</scope>
</reference>
<comment type="caution">
    <text evidence="2">The sequence shown here is derived from an EMBL/GenBank/DDBJ whole genome shotgun (WGS) entry which is preliminary data.</text>
</comment>
<accession>A0A1J5T5Y9</accession>